<dbReference type="Gene3D" id="1.10.645.10">
    <property type="entry name" value="Cytochrome-c3 Hydrogenase, chain B"/>
    <property type="match status" value="1"/>
</dbReference>
<feature type="binding site" evidence="8">
    <location>
        <position position="551"/>
    </location>
    <ligand>
        <name>Fe cation</name>
        <dbReference type="ChEBI" id="CHEBI:24875"/>
    </ligand>
</feature>
<gene>
    <name evidence="10" type="primary">hybC</name>
    <name evidence="10" type="ORF">N508_001555</name>
</gene>
<dbReference type="InterPro" id="IPR001501">
    <property type="entry name" value="Ni-dep_hyd_lsu"/>
</dbReference>
<dbReference type="GO" id="GO:0030313">
    <property type="term" value="C:cell envelope"/>
    <property type="evidence" value="ECO:0007669"/>
    <property type="project" value="UniProtKB-SubCell"/>
</dbReference>
<keyword evidence="6 8" id="KW-0479">Metal-binding</keyword>
<dbReference type="PROSITE" id="PS00508">
    <property type="entry name" value="NI_HGENASE_L_2"/>
    <property type="match status" value="1"/>
</dbReference>
<evidence type="ECO:0000256" key="3">
    <source>
        <dbReference type="ARBA" id="ARBA00009292"/>
    </source>
</evidence>
<feature type="binding site" evidence="8">
    <location>
        <position position="45"/>
    </location>
    <ligand>
        <name>Mg(2+)</name>
        <dbReference type="ChEBI" id="CHEBI:18420"/>
    </ligand>
</feature>
<dbReference type="SUPFAM" id="SSF56762">
    <property type="entry name" value="HydB/Nqo4-like"/>
    <property type="match status" value="1"/>
</dbReference>
<dbReference type="eggNOG" id="COG0374">
    <property type="taxonomic scope" value="Bacteria"/>
</dbReference>
<comment type="cofactor">
    <cofactor evidence="8">
        <name>Fe cation</name>
        <dbReference type="ChEBI" id="CHEBI:24875"/>
    </cofactor>
</comment>
<dbReference type="Pfam" id="PF00374">
    <property type="entry name" value="NiFeSe_Hases"/>
    <property type="match status" value="1"/>
</dbReference>
<dbReference type="GO" id="GO:0033748">
    <property type="term" value="F:hydrogenase (acceptor) activity"/>
    <property type="evidence" value="ECO:0007669"/>
    <property type="project" value="UniProtKB-EC"/>
</dbReference>
<dbReference type="InterPro" id="IPR050867">
    <property type="entry name" value="NiFe/NiFeSe_hydrgnase_LSU"/>
</dbReference>
<dbReference type="InterPro" id="IPR018194">
    <property type="entry name" value="Ni-dep_hyd_lsu_Ni_BS"/>
</dbReference>
<dbReference type="InterPro" id="IPR029014">
    <property type="entry name" value="NiFe-Hase_large"/>
</dbReference>
<evidence type="ECO:0000256" key="9">
    <source>
        <dbReference type="RuleBase" id="RU003896"/>
    </source>
</evidence>
<keyword evidence="11" id="KW-1185">Reference proteome</keyword>
<keyword evidence="7 9" id="KW-0560">Oxidoreductase</keyword>
<feature type="binding site" evidence="8">
    <location>
        <position position="554"/>
    </location>
    <ligand>
        <name>Mg(2+)</name>
        <dbReference type="ChEBI" id="CHEBI:18420"/>
    </ligand>
</feature>
<accession>V2PZ95</accession>
<dbReference type="GO" id="GO:0016151">
    <property type="term" value="F:nickel cation binding"/>
    <property type="evidence" value="ECO:0007669"/>
    <property type="project" value="InterPro"/>
</dbReference>
<feature type="binding site" evidence="8">
    <location>
        <position position="548"/>
    </location>
    <ligand>
        <name>Ni(2+)</name>
        <dbReference type="ChEBI" id="CHEBI:49786"/>
    </ligand>
</feature>
<comment type="subcellular location">
    <subcellularLocation>
        <location evidence="2">Cell envelope</location>
    </subcellularLocation>
</comment>
<evidence type="ECO:0000256" key="4">
    <source>
        <dbReference type="ARBA" id="ARBA00011771"/>
    </source>
</evidence>
<evidence type="ECO:0000256" key="8">
    <source>
        <dbReference type="PIRSR" id="PIRSR601501-1"/>
    </source>
</evidence>
<keyword evidence="8" id="KW-0408">Iron</keyword>
<dbReference type="FunFam" id="1.10.645.10:FF:000002">
    <property type="entry name" value="Hydrogenase 2 large subunit"/>
    <property type="match status" value="1"/>
</dbReference>
<dbReference type="RefSeq" id="WP_023275850.1">
    <property type="nucleotide sequence ID" value="NZ_CP097562.1"/>
</dbReference>
<dbReference type="PANTHER" id="PTHR42958">
    <property type="entry name" value="HYDROGENASE-2 LARGE CHAIN"/>
    <property type="match status" value="1"/>
</dbReference>
<protein>
    <submittedName>
        <fullName evidence="10">Hydrogenase-2 large chain</fullName>
        <ecNumber evidence="10">1.12.99.6</ecNumber>
    </submittedName>
</protein>
<dbReference type="Proteomes" id="UP000017429">
    <property type="component" value="Chromosome"/>
</dbReference>
<feature type="binding site" evidence="8">
    <location>
        <position position="67"/>
    </location>
    <ligand>
        <name>Fe cation</name>
        <dbReference type="ChEBI" id="CHEBI:24875"/>
    </ligand>
</feature>
<reference evidence="10" key="3">
    <citation type="submission" date="2022-06" db="EMBL/GenBank/DDBJ databases">
        <title>Resources to Facilitate Use of the Altered Schaedler Flora (ASF) Mouse Model to Study Microbiome Function.</title>
        <authorList>
            <person name="Proctor A."/>
            <person name="Parvinroo S."/>
            <person name="Richie T."/>
            <person name="Jia X."/>
            <person name="Lee S.T.M."/>
            <person name="Karp P.D."/>
            <person name="Paley S."/>
            <person name="Kostic A.D."/>
            <person name="Pierre J.F."/>
            <person name="Wannemuehler M.J."/>
            <person name="Phillips G.J."/>
        </authorList>
    </citation>
    <scope>NUCLEOTIDE SEQUENCE</scope>
    <source>
        <strain evidence="10">ASF457</strain>
    </source>
</reference>
<proteinExistence type="inferred from homology"/>
<feature type="binding site" evidence="8">
    <location>
        <position position="67"/>
    </location>
    <ligand>
        <name>Ni(2+)</name>
        <dbReference type="ChEBI" id="CHEBI:49786"/>
    </ligand>
</feature>
<dbReference type="EMBL" id="CP097562">
    <property type="protein sequence ID" value="USF24469.1"/>
    <property type="molecule type" value="Genomic_DNA"/>
</dbReference>
<evidence type="ECO:0000256" key="5">
    <source>
        <dbReference type="ARBA" id="ARBA00022596"/>
    </source>
</evidence>
<dbReference type="KEGG" id="msch:N508_001555"/>
<organism evidence="10 11">
    <name type="scientific">Mucispirillum schaedleri ASF457</name>
    <dbReference type="NCBI Taxonomy" id="1379858"/>
    <lineage>
        <taxon>Bacteria</taxon>
        <taxon>Pseudomonadati</taxon>
        <taxon>Deferribacterota</taxon>
        <taxon>Deferribacteres</taxon>
        <taxon>Deferribacterales</taxon>
        <taxon>Mucispirillaceae</taxon>
        <taxon>Mucispirillum</taxon>
    </lineage>
</organism>
<dbReference type="GO" id="GO:0008901">
    <property type="term" value="F:ferredoxin hydrogenase activity"/>
    <property type="evidence" value="ECO:0007669"/>
    <property type="project" value="InterPro"/>
</dbReference>
<comment type="similarity">
    <text evidence="3 9">Belongs to the [NiFe]/[NiFeSe] hydrogenase large subunit family.</text>
</comment>
<dbReference type="OrthoDB" id="9761717at2"/>
<name>V2PZ95_9BACT</name>
<dbReference type="AlphaFoldDB" id="V2PZ95"/>
<evidence type="ECO:0000256" key="6">
    <source>
        <dbReference type="ARBA" id="ARBA00022723"/>
    </source>
</evidence>
<comment type="cofactor">
    <cofactor evidence="1 8">
        <name>Ni(2+)</name>
        <dbReference type="ChEBI" id="CHEBI:49786"/>
    </cofactor>
</comment>
<evidence type="ECO:0000256" key="2">
    <source>
        <dbReference type="ARBA" id="ARBA00004196"/>
    </source>
</evidence>
<keyword evidence="5 8" id="KW-0533">Nickel</keyword>
<comment type="subunit">
    <text evidence="4">Heterodimer of a large and a small subunit.</text>
</comment>
<reference evidence="10" key="1">
    <citation type="journal article" date="2014" name="Genome Announc.">
        <title>Draft genome sequences of the altered schaedler flora, a defined bacterial community from gnotobiotic mice.</title>
        <authorList>
            <person name="Wannemuehler M.J."/>
            <person name="Overstreet A.M."/>
            <person name="Ward D.V."/>
            <person name="Phillips G.J."/>
        </authorList>
    </citation>
    <scope>NUCLEOTIDE SEQUENCE</scope>
    <source>
        <strain evidence="10">ASF457</strain>
    </source>
</reference>
<evidence type="ECO:0000256" key="7">
    <source>
        <dbReference type="ARBA" id="ARBA00023002"/>
    </source>
</evidence>
<evidence type="ECO:0000256" key="1">
    <source>
        <dbReference type="ARBA" id="ARBA00001967"/>
    </source>
</evidence>
<evidence type="ECO:0000313" key="11">
    <source>
        <dbReference type="Proteomes" id="UP000017429"/>
    </source>
</evidence>
<feature type="binding site" evidence="8">
    <location>
        <position position="64"/>
    </location>
    <ligand>
        <name>Ni(2+)</name>
        <dbReference type="ChEBI" id="CHEBI:49786"/>
    </ligand>
</feature>
<evidence type="ECO:0000313" key="10">
    <source>
        <dbReference type="EMBL" id="USF24469.1"/>
    </source>
</evidence>
<reference evidence="10" key="2">
    <citation type="submission" date="2022-05" db="EMBL/GenBank/DDBJ databases">
        <authorList>
            <person name="Proctor A.L."/>
            <person name="Phillips G.J."/>
            <person name="Wannemuehler M.J."/>
        </authorList>
    </citation>
    <scope>NUCLEOTIDE SEQUENCE</scope>
    <source>
        <strain evidence="10">ASF457</strain>
    </source>
</reference>
<dbReference type="PROSITE" id="PS00507">
    <property type="entry name" value="NI_HGENASE_L_1"/>
    <property type="match status" value="1"/>
</dbReference>
<dbReference type="EC" id="1.12.99.6" evidence="10"/>
<dbReference type="PANTHER" id="PTHR42958:SF1">
    <property type="entry name" value="HYDROGENASE-2 LARGE CHAIN"/>
    <property type="match status" value="1"/>
</dbReference>
<sequence length="569" mass="63220">MPVNGNRITVDPITRIEGHLRIDVEVEGGKVSNSWSSAQAFRGIETIMRGKDPRSAWAMTQRFCGVCTTTHALCSIRTVEDALNVPVPVNAHMLRNLVSTMQSLQDHIVHFYHLTALDWVDIVSALSADPATAGKIAESLAAYSPIGKAWPTNSFNAMKNAKDRLAAFVGTKNLGIYGSGYWGHKDMRLTPEINLIAFAHYLEALEYQRKIAEAVAIIGSKNPHIQNLTVGGVSTAINFDSMAALNMERVQWIKKLLDDTADFVRCVYIPDVIAIAGAYKDWFNLGKCSPNYIAVPDIPMNSELTEFGLKGGIIIGDNFREIKTWKDEALRKGITENTTHAWYKNPQDTLHPYDGEQIPSYTDWQENGKYSWAKAPRFEDNVTQTGPISQVLAGYMAGDPLVKKYVDFVASKAGVTIPQLNSVMGRNAARAIRSLLMVDHAYLCLEKLLDNCKTDQSYVNYLKEVPTDKEYIGVGFNEAPRGMLSHWIKIKNGLIENYSAVVPSTWTAGPRDDKGRKGPYEESLMNLPVAEMDKPLEIIRSIHSFDPCIACAVHTIDPEGKEIVNVKIR</sequence>
<keyword evidence="8" id="KW-0460">Magnesium</keyword>